<accession>A0A6C0ECT6</accession>
<keyword evidence="1" id="KW-1133">Transmembrane helix</keyword>
<keyword evidence="1" id="KW-0472">Membrane</keyword>
<dbReference type="EMBL" id="MN739806">
    <property type="protein sequence ID" value="QHT26987.1"/>
    <property type="molecule type" value="Genomic_DNA"/>
</dbReference>
<evidence type="ECO:0000313" key="2">
    <source>
        <dbReference type="EMBL" id="QHT26987.1"/>
    </source>
</evidence>
<protein>
    <submittedName>
        <fullName evidence="2">Uncharacterized protein</fullName>
    </submittedName>
</protein>
<dbReference type="AlphaFoldDB" id="A0A6C0ECT6"/>
<feature type="transmembrane region" description="Helical" evidence="1">
    <location>
        <begin position="12"/>
        <end position="29"/>
    </location>
</feature>
<sequence length="127" mass="15304">MNHKIIDEFNEIVIALLTQLCQFIGVAYLKQFKKIIKYNSIMPIEQFLVNALPYRDKILERDESYFNNNNDYRNILKDDTNTLNEILKLKDIFNNLDNESKNNIWDFFQAMLILSEEFLKNKVERYL</sequence>
<evidence type="ECO:0000256" key="1">
    <source>
        <dbReference type="SAM" id="Phobius"/>
    </source>
</evidence>
<organism evidence="2">
    <name type="scientific">viral metagenome</name>
    <dbReference type="NCBI Taxonomy" id="1070528"/>
    <lineage>
        <taxon>unclassified sequences</taxon>
        <taxon>metagenomes</taxon>
        <taxon>organismal metagenomes</taxon>
    </lineage>
</organism>
<keyword evidence="1" id="KW-0812">Transmembrane</keyword>
<name>A0A6C0ECT6_9ZZZZ</name>
<reference evidence="2" key="1">
    <citation type="journal article" date="2020" name="Nature">
        <title>Giant virus diversity and host interactions through global metagenomics.</title>
        <authorList>
            <person name="Schulz F."/>
            <person name="Roux S."/>
            <person name="Paez-Espino D."/>
            <person name="Jungbluth S."/>
            <person name="Walsh D.A."/>
            <person name="Denef V.J."/>
            <person name="McMahon K.D."/>
            <person name="Konstantinidis K.T."/>
            <person name="Eloe-Fadrosh E.A."/>
            <person name="Kyrpides N.C."/>
            <person name="Woyke T."/>
        </authorList>
    </citation>
    <scope>NUCLEOTIDE SEQUENCE</scope>
    <source>
        <strain evidence="2">GVMAG-M-3300023179-2</strain>
    </source>
</reference>
<proteinExistence type="predicted"/>